<reference evidence="10" key="1">
    <citation type="journal article" date="2019" name="Int. J. Syst. Evol. Microbiol.">
        <title>The Global Catalogue of Microorganisms (GCM) 10K type strain sequencing project: providing services to taxonomists for standard genome sequencing and annotation.</title>
        <authorList>
            <consortium name="The Broad Institute Genomics Platform"/>
            <consortium name="The Broad Institute Genome Sequencing Center for Infectious Disease"/>
            <person name="Wu L."/>
            <person name="Ma J."/>
        </authorList>
    </citation>
    <scope>NUCLEOTIDE SEQUENCE [LARGE SCALE GENOMIC DNA]</scope>
    <source>
        <strain evidence="10">JCM 10977</strain>
    </source>
</reference>
<evidence type="ECO:0000313" key="9">
    <source>
        <dbReference type="EMBL" id="GAA0924990.1"/>
    </source>
</evidence>
<evidence type="ECO:0000256" key="7">
    <source>
        <dbReference type="SAM" id="SignalP"/>
    </source>
</evidence>
<name>A0ABP3ZQU7_9ACTN</name>
<dbReference type="InterPro" id="IPR044609">
    <property type="entry name" value="FKBP2/11"/>
</dbReference>
<dbReference type="PROSITE" id="PS51257">
    <property type="entry name" value="PROKAR_LIPOPROTEIN"/>
    <property type="match status" value="1"/>
</dbReference>
<dbReference type="PANTHER" id="PTHR45779">
    <property type="entry name" value="PEPTIDYLPROLYL ISOMERASE"/>
    <property type="match status" value="1"/>
</dbReference>
<dbReference type="Pfam" id="PF00254">
    <property type="entry name" value="FKBP_C"/>
    <property type="match status" value="1"/>
</dbReference>
<dbReference type="SUPFAM" id="SSF54534">
    <property type="entry name" value="FKBP-like"/>
    <property type="match status" value="1"/>
</dbReference>
<keyword evidence="7" id="KW-0732">Signal</keyword>
<dbReference type="PANTHER" id="PTHR45779:SF7">
    <property type="entry name" value="PEPTIDYLPROLYL ISOMERASE"/>
    <property type="match status" value="1"/>
</dbReference>
<sequence length="327" mass="33610">MRKLLSLVAVLALGTSLAACGSDDSKAGSGGDFGKIGIKATEEFGKKPTVTHKDGDPDKTLQTEVLKEGDGPEVKKGELLTANYLGQIWRDGKVFDNSYDRGAPSSFPIGIGGVIAGWDEALVGKKIGSRVLMSIPSDKGYKETGNEQAGIKGDDTLIFVVDLVGVAGNDTKLDADPVAAPATPFKVTGELNAAPTLVVPKGTKAPAKPGKPVVIATGKGKPIEKGSQLIGRYVVYDYAGKKQASTWDPQPASQTGPAQPGLPTDKLQVGPGPNGQAGALDGLAGMPVGSRVLVELPAGKDEKGKVTSPPAIAILDILNAFPAPKQQ</sequence>
<evidence type="ECO:0000256" key="2">
    <source>
        <dbReference type="ARBA" id="ARBA00013194"/>
    </source>
</evidence>
<dbReference type="RefSeq" id="WP_343964151.1">
    <property type="nucleotide sequence ID" value="NZ_BAAAHK010000001.1"/>
</dbReference>
<evidence type="ECO:0000259" key="8">
    <source>
        <dbReference type="PROSITE" id="PS50059"/>
    </source>
</evidence>
<comment type="caution">
    <text evidence="9">The sequence shown here is derived from an EMBL/GenBank/DDBJ whole genome shotgun (WGS) entry which is preliminary data.</text>
</comment>
<proteinExistence type="predicted"/>
<protein>
    <recommendedName>
        <fullName evidence="2 5">peptidylprolyl isomerase</fullName>
        <ecNumber evidence="2 5">5.2.1.8</ecNumber>
    </recommendedName>
</protein>
<dbReference type="InterPro" id="IPR001179">
    <property type="entry name" value="PPIase_FKBP_dom"/>
</dbReference>
<feature type="chain" id="PRO_5045675010" description="peptidylprolyl isomerase" evidence="7">
    <location>
        <begin position="22"/>
        <end position="327"/>
    </location>
</feature>
<dbReference type="InterPro" id="IPR046357">
    <property type="entry name" value="PPIase_dom_sf"/>
</dbReference>
<dbReference type="PROSITE" id="PS50059">
    <property type="entry name" value="FKBP_PPIASE"/>
    <property type="match status" value="1"/>
</dbReference>
<accession>A0ABP3ZQU7</accession>
<feature type="domain" description="PPIase FKBP-type" evidence="8">
    <location>
        <begin position="77"/>
        <end position="167"/>
    </location>
</feature>
<keyword evidence="10" id="KW-1185">Reference proteome</keyword>
<dbReference type="GO" id="GO:0016853">
    <property type="term" value="F:isomerase activity"/>
    <property type="evidence" value="ECO:0007669"/>
    <property type="project" value="UniProtKB-KW"/>
</dbReference>
<evidence type="ECO:0000256" key="4">
    <source>
        <dbReference type="ARBA" id="ARBA00023235"/>
    </source>
</evidence>
<evidence type="ECO:0000313" key="10">
    <source>
        <dbReference type="Proteomes" id="UP001500542"/>
    </source>
</evidence>
<dbReference type="Proteomes" id="UP001500542">
    <property type="component" value="Unassembled WGS sequence"/>
</dbReference>
<feature type="compositionally biased region" description="Polar residues" evidence="6">
    <location>
        <begin position="244"/>
        <end position="257"/>
    </location>
</feature>
<evidence type="ECO:0000256" key="1">
    <source>
        <dbReference type="ARBA" id="ARBA00000971"/>
    </source>
</evidence>
<evidence type="ECO:0000256" key="3">
    <source>
        <dbReference type="ARBA" id="ARBA00023110"/>
    </source>
</evidence>
<evidence type="ECO:0000256" key="6">
    <source>
        <dbReference type="SAM" id="MobiDB-lite"/>
    </source>
</evidence>
<keyword evidence="4 5" id="KW-0413">Isomerase</keyword>
<dbReference type="EMBL" id="BAAAHK010000001">
    <property type="protein sequence ID" value="GAA0924990.1"/>
    <property type="molecule type" value="Genomic_DNA"/>
</dbReference>
<dbReference type="Gene3D" id="3.10.50.40">
    <property type="match status" value="1"/>
</dbReference>
<dbReference type="EC" id="5.2.1.8" evidence="2 5"/>
<evidence type="ECO:0000256" key="5">
    <source>
        <dbReference type="PROSITE-ProRule" id="PRU00277"/>
    </source>
</evidence>
<feature type="region of interest" description="Disordered" evidence="6">
    <location>
        <begin position="244"/>
        <end position="282"/>
    </location>
</feature>
<comment type="catalytic activity">
    <reaction evidence="1 5">
        <text>[protein]-peptidylproline (omega=180) = [protein]-peptidylproline (omega=0)</text>
        <dbReference type="Rhea" id="RHEA:16237"/>
        <dbReference type="Rhea" id="RHEA-COMP:10747"/>
        <dbReference type="Rhea" id="RHEA-COMP:10748"/>
        <dbReference type="ChEBI" id="CHEBI:83833"/>
        <dbReference type="ChEBI" id="CHEBI:83834"/>
        <dbReference type="EC" id="5.2.1.8"/>
    </reaction>
</comment>
<organism evidence="9 10">
    <name type="scientific">Kribbella koreensis</name>
    <dbReference type="NCBI Taxonomy" id="57909"/>
    <lineage>
        <taxon>Bacteria</taxon>
        <taxon>Bacillati</taxon>
        <taxon>Actinomycetota</taxon>
        <taxon>Actinomycetes</taxon>
        <taxon>Propionibacteriales</taxon>
        <taxon>Kribbellaceae</taxon>
        <taxon>Kribbella</taxon>
    </lineage>
</organism>
<feature type="signal peptide" evidence="7">
    <location>
        <begin position="1"/>
        <end position="21"/>
    </location>
</feature>
<keyword evidence="3 5" id="KW-0697">Rotamase</keyword>
<gene>
    <name evidence="9" type="ORF">GCM10009554_04230</name>
</gene>